<organism evidence="1 2">
    <name type="scientific">Streptomyces purpureus</name>
    <dbReference type="NCBI Taxonomy" id="1951"/>
    <lineage>
        <taxon>Bacteria</taxon>
        <taxon>Bacillati</taxon>
        <taxon>Actinomycetota</taxon>
        <taxon>Actinomycetes</taxon>
        <taxon>Kitasatosporales</taxon>
        <taxon>Streptomycetaceae</taxon>
        <taxon>Streptomyces</taxon>
    </lineage>
</organism>
<evidence type="ECO:0000313" key="2">
    <source>
        <dbReference type="Proteomes" id="UP000619486"/>
    </source>
</evidence>
<dbReference type="EMBL" id="BMQQ01000064">
    <property type="protein sequence ID" value="GGT67104.1"/>
    <property type="molecule type" value="Genomic_DNA"/>
</dbReference>
<evidence type="ECO:0000313" key="1">
    <source>
        <dbReference type="EMBL" id="GGT67104.1"/>
    </source>
</evidence>
<reference evidence="1" key="2">
    <citation type="submission" date="2020-09" db="EMBL/GenBank/DDBJ databases">
        <authorList>
            <person name="Sun Q."/>
            <person name="Ohkuma M."/>
        </authorList>
    </citation>
    <scope>NUCLEOTIDE SEQUENCE</scope>
    <source>
        <strain evidence="1">JCM 3172</strain>
    </source>
</reference>
<gene>
    <name evidence="1" type="ORF">GCM10014713_69500</name>
</gene>
<keyword evidence="2" id="KW-1185">Reference proteome</keyword>
<dbReference type="Proteomes" id="UP000619486">
    <property type="component" value="Unassembled WGS sequence"/>
</dbReference>
<reference evidence="1" key="1">
    <citation type="journal article" date="2014" name="Int. J. Syst. Evol. Microbiol.">
        <title>Complete genome sequence of Corynebacterium casei LMG S-19264T (=DSM 44701T), isolated from a smear-ripened cheese.</title>
        <authorList>
            <consortium name="US DOE Joint Genome Institute (JGI-PGF)"/>
            <person name="Walter F."/>
            <person name="Albersmeier A."/>
            <person name="Kalinowski J."/>
            <person name="Ruckert C."/>
        </authorList>
    </citation>
    <scope>NUCLEOTIDE SEQUENCE</scope>
    <source>
        <strain evidence="1">JCM 3172</strain>
    </source>
</reference>
<sequence length="142" mass="15699">MSSGRYLDPRAASAAGYVPDQYCVPNPAGPGALGYPHFNHAYDNSLDPARPAALIYEDDRNGGRRLTALEWVVADRDGLTTTDDDRPTLFGRAFKGPFPGRFKGQPVHYALHVWLWKANPHGMFEVYNPTVRCLPGTTRPKA</sequence>
<name>A0A918HII1_9ACTN</name>
<protein>
    <submittedName>
        <fullName evidence="1">Uncharacterized protein</fullName>
    </submittedName>
</protein>
<comment type="caution">
    <text evidence="1">The sequence shown here is derived from an EMBL/GenBank/DDBJ whole genome shotgun (WGS) entry which is preliminary data.</text>
</comment>
<proteinExistence type="predicted"/>
<dbReference type="AlphaFoldDB" id="A0A918HII1"/>
<accession>A0A918HII1</accession>